<dbReference type="PANTHER" id="PTHR34824:SF1">
    <property type="entry name" value="HEAT-INDUCIBLE TRANSCRIPTION REPRESSOR HRCA"/>
    <property type="match status" value="1"/>
</dbReference>
<dbReference type="GO" id="GO:0003677">
    <property type="term" value="F:DNA binding"/>
    <property type="evidence" value="ECO:0007669"/>
    <property type="project" value="InterPro"/>
</dbReference>
<evidence type="ECO:0000313" key="7">
    <source>
        <dbReference type="EMBL" id="CAA9456769.1"/>
    </source>
</evidence>
<evidence type="ECO:0000256" key="3">
    <source>
        <dbReference type="ARBA" id="ARBA00023016"/>
    </source>
</evidence>
<dbReference type="Gene3D" id="3.30.390.60">
    <property type="entry name" value="Heat-inducible transcription repressor hrca homolog, domain 3"/>
    <property type="match status" value="1"/>
</dbReference>
<dbReference type="AlphaFoldDB" id="A0A6J4R222"/>
<evidence type="ECO:0000259" key="6">
    <source>
        <dbReference type="Pfam" id="PF01628"/>
    </source>
</evidence>
<dbReference type="InterPro" id="IPR002571">
    <property type="entry name" value="HrcA"/>
</dbReference>
<dbReference type="InterPro" id="IPR023120">
    <property type="entry name" value="WHTH_transcript_rep_HrcA_IDD"/>
</dbReference>
<reference evidence="7" key="1">
    <citation type="submission" date="2020-02" db="EMBL/GenBank/DDBJ databases">
        <authorList>
            <person name="Meier V. D."/>
        </authorList>
    </citation>
    <scope>NUCLEOTIDE SEQUENCE</scope>
    <source>
        <strain evidence="7">AVDCRST_MAG14</strain>
    </source>
</reference>
<organism evidence="7">
    <name type="scientific">uncultured Rubrobacteraceae bacterium</name>
    <dbReference type="NCBI Taxonomy" id="349277"/>
    <lineage>
        <taxon>Bacteria</taxon>
        <taxon>Bacillati</taxon>
        <taxon>Actinomycetota</taxon>
        <taxon>Rubrobacteria</taxon>
        <taxon>Rubrobacterales</taxon>
        <taxon>Rubrobacteraceae</taxon>
        <taxon>environmental samples</taxon>
    </lineage>
</organism>
<dbReference type="InterPro" id="IPR036388">
    <property type="entry name" value="WH-like_DNA-bd_sf"/>
</dbReference>
<dbReference type="SUPFAM" id="SSF55781">
    <property type="entry name" value="GAF domain-like"/>
    <property type="match status" value="1"/>
</dbReference>
<gene>
    <name evidence="5" type="primary">hrcA</name>
    <name evidence="7" type="ORF">AVDCRST_MAG14-1745</name>
</gene>
<dbReference type="PIRSF" id="PIRSF005485">
    <property type="entry name" value="HrcA"/>
    <property type="match status" value="1"/>
</dbReference>
<dbReference type="SUPFAM" id="SSF46785">
    <property type="entry name" value="Winged helix' DNA-binding domain"/>
    <property type="match status" value="1"/>
</dbReference>
<dbReference type="Gene3D" id="3.30.450.40">
    <property type="match status" value="1"/>
</dbReference>
<dbReference type="EMBL" id="CADCVG010000073">
    <property type="protein sequence ID" value="CAA9456769.1"/>
    <property type="molecule type" value="Genomic_DNA"/>
</dbReference>
<keyword evidence="4 5" id="KW-0804">Transcription</keyword>
<evidence type="ECO:0000256" key="1">
    <source>
        <dbReference type="ARBA" id="ARBA00022491"/>
    </source>
</evidence>
<keyword evidence="2 5" id="KW-0805">Transcription regulation</keyword>
<dbReference type="Gene3D" id="1.10.10.10">
    <property type="entry name" value="Winged helix-like DNA-binding domain superfamily/Winged helix DNA-binding domain"/>
    <property type="match status" value="1"/>
</dbReference>
<dbReference type="InterPro" id="IPR036390">
    <property type="entry name" value="WH_DNA-bd_sf"/>
</dbReference>
<dbReference type="GO" id="GO:0045892">
    <property type="term" value="P:negative regulation of DNA-templated transcription"/>
    <property type="evidence" value="ECO:0007669"/>
    <property type="project" value="UniProtKB-UniRule"/>
</dbReference>
<dbReference type="PANTHER" id="PTHR34824">
    <property type="entry name" value="HEAT-INDUCIBLE TRANSCRIPTION REPRESSOR HRCA"/>
    <property type="match status" value="1"/>
</dbReference>
<keyword evidence="3 5" id="KW-0346">Stress response</keyword>
<feature type="domain" description="Heat-inducible transcription repressor HrcA C-terminal" evidence="6">
    <location>
        <begin position="103"/>
        <end position="324"/>
    </location>
</feature>
<dbReference type="InterPro" id="IPR029016">
    <property type="entry name" value="GAF-like_dom_sf"/>
</dbReference>
<accession>A0A6J4R222</accession>
<dbReference type="Pfam" id="PF01628">
    <property type="entry name" value="HrcA"/>
    <property type="match status" value="1"/>
</dbReference>
<proteinExistence type="inferred from homology"/>
<dbReference type="HAMAP" id="MF_00081">
    <property type="entry name" value="HrcA"/>
    <property type="match status" value="1"/>
</dbReference>
<evidence type="ECO:0000256" key="4">
    <source>
        <dbReference type="ARBA" id="ARBA00023163"/>
    </source>
</evidence>
<evidence type="ECO:0000256" key="5">
    <source>
        <dbReference type="HAMAP-Rule" id="MF_00081"/>
    </source>
</evidence>
<comment type="similarity">
    <text evidence="5">Belongs to the HrcA family.</text>
</comment>
<protein>
    <recommendedName>
        <fullName evidence="5">Heat-inducible transcription repressor HrcA</fullName>
    </recommendedName>
</protein>
<comment type="function">
    <text evidence="5">Negative regulator of class I heat shock genes (grpE-dnaK-dnaJ and groELS operons). Prevents heat-shock induction of these operons.</text>
</comment>
<evidence type="ECO:0000256" key="2">
    <source>
        <dbReference type="ARBA" id="ARBA00023015"/>
    </source>
</evidence>
<dbReference type="NCBIfam" id="TIGR00331">
    <property type="entry name" value="hrcA"/>
    <property type="match status" value="1"/>
</dbReference>
<keyword evidence="1 5" id="KW-0678">Repressor</keyword>
<dbReference type="InterPro" id="IPR021153">
    <property type="entry name" value="HrcA_C"/>
</dbReference>
<sequence>MTISARQHEILVKTLEMFIQTGVPVGSAALADVVSASSSTIRSELAVLEDEGLLTHPHTSAGRVPTDAGYRYYVNTLMTEDHYEASPGEGTPFRAPEGYGNVDELLQGVSEGMSEVTRLLAVVAGPSALGDSVSRVDRLPLREGAHLIVVSTESGLSTSTTITLPSYVEEEELREILASLNTYLGDRPAGTNPLATVRSFLADYNPLAVGAVLEAVEVLGRATERGLFIRGASALLARLDDLDPASLSAVVEVFERRRWLLRLVGDALQRSVSSSGVVVSIGAESGFYNLANTSLVAAAYNHRERPYGVVTLIGPKRMEYDAAISTVRSAAEALTQHLDSRF</sequence>
<name>A0A6J4R222_9ACTN</name>